<name>A0A3B0U6M3_9ZZZZ</name>
<organism evidence="7">
    <name type="scientific">hydrothermal vent metagenome</name>
    <dbReference type="NCBI Taxonomy" id="652676"/>
    <lineage>
        <taxon>unclassified sequences</taxon>
        <taxon>metagenomes</taxon>
        <taxon>ecological metagenomes</taxon>
    </lineage>
</organism>
<accession>A0A3B0U6M3</accession>
<keyword evidence="4" id="KW-0406">Ion transport</keyword>
<evidence type="ECO:0000256" key="6">
    <source>
        <dbReference type="ARBA" id="ARBA00023310"/>
    </source>
</evidence>
<reference evidence="7" key="1">
    <citation type="submission" date="2018-06" db="EMBL/GenBank/DDBJ databases">
        <authorList>
            <person name="Zhirakovskaya E."/>
        </authorList>
    </citation>
    <scope>NUCLEOTIDE SEQUENCE</scope>
</reference>
<evidence type="ECO:0000256" key="5">
    <source>
        <dbReference type="ARBA" id="ARBA00023136"/>
    </source>
</evidence>
<comment type="subcellular location">
    <subcellularLocation>
        <location evidence="1">Membrane</location>
    </subcellularLocation>
</comment>
<proteinExistence type="predicted"/>
<dbReference type="InterPro" id="IPR000711">
    <property type="entry name" value="ATPase_OSCP/dsu"/>
</dbReference>
<dbReference type="InterPro" id="IPR020781">
    <property type="entry name" value="ATPase_OSCP/d_CS"/>
</dbReference>
<dbReference type="NCBIfam" id="TIGR01145">
    <property type="entry name" value="ATP_synt_delta"/>
    <property type="match status" value="1"/>
</dbReference>
<dbReference type="Pfam" id="PF00213">
    <property type="entry name" value="OSCP"/>
    <property type="match status" value="1"/>
</dbReference>
<evidence type="ECO:0000256" key="1">
    <source>
        <dbReference type="ARBA" id="ARBA00004370"/>
    </source>
</evidence>
<evidence type="ECO:0000256" key="2">
    <source>
        <dbReference type="ARBA" id="ARBA00022448"/>
    </source>
</evidence>
<evidence type="ECO:0000256" key="3">
    <source>
        <dbReference type="ARBA" id="ARBA00022781"/>
    </source>
</evidence>
<dbReference type="PROSITE" id="PS00389">
    <property type="entry name" value="ATPASE_DELTA"/>
    <property type="match status" value="1"/>
</dbReference>
<dbReference type="GO" id="GO:0016020">
    <property type="term" value="C:membrane"/>
    <property type="evidence" value="ECO:0007669"/>
    <property type="project" value="UniProtKB-SubCell"/>
</dbReference>
<sequence>RLNLIVSITRDFHEVFCEANDIIHVSLQVARKMTAHQLSALKQHLKLRFRKEVVLNESIDESLVGGFKVKVGDQVMDYSIETQIEKIKNSIIHS</sequence>
<protein>
    <recommendedName>
        <fullName evidence="8">ATP synthase delta chain</fullName>
    </recommendedName>
</protein>
<evidence type="ECO:0000256" key="4">
    <source>
        <dbReference type="ARBA" id="ARBA00023065"/>
    </source>
</evidence>
<feature type="non-terminal residue" evidence="7">
    <location>
        <position position="1"/>
    </location>
</feature>
<keyword evidence="6" id="KW-0066">ATP synthesis</keyword>
<keyword evidence="3" id="KW-0375">Hydrogen ion transport</keyword>
<keyword evidence="5" id="KW-0472">Membrane</keyword>
<gene>
    <name evidence="7" type="ORF">MNBD_BACTEROID05-436</name>
</gene>
<dbReference type="AlphaFoldDB" id="A0A3B0U6M3"/>
<dbReference type="PANTHER" id="PTHR11910">
    <property type="entry name" value="ATP SYNTHASE DELTA CHAIN"/>
    <property type="match status" value="1"/>
</dbReference>
<keyword evidence="2" id="KW-0813">Transport</keyword>
<dbReference type="PRINTS" id="PR00125">
    <property type="entry name" value="ATPASEDELTA"/>
</dbReference>
<dbReference type="EMBL" id="UOEN01000322">
    <property type="protein sequence ID" value="VAW16424.1"/>
    <property type="molecule type" value="Genomic_DNA"/>
</dbReference>
<evidence type="ECO:0000313" key="7">
    <source>
        <dbReference type="EMBL" id="VAW16424.1"/>
    </source>
</evidence>
<evidence type="ECO:0008006" key="8">
    <source>
        <dbReference type="Google" id="ProtNLM"/>
    </source>
</evidence>
<dbReference type="GO" id="GO:0046933">
    <property type="term" value="F:proton-transporting ATP synthase activity, rotational mechanism"/>
    <property type="evidence" value="ECO:0007669"/>
    <property type="project" value="InterPro"/>
</dbReference>